<sequence length="379" mass="39222">MNSAPYVRPPRPTFERALPPLPAGARAASRPASAGAPVLPLPPARVVTPVSRRGACPPPPPTDPPIRRSTNAPIRRSADPPIRRSAGRSSPGRSSSPGDRSSGRSRPGSAPPRSPDHSRLRLTGTSGNRPPLHPSPGPHPPHWRTGSPGPRASPAPLPTPRTSSARRLPGHSGPSSPAHGTRPARPAPTLARGRVFEVPCGARCGRCVLSACRTKGLAAEPLRPGRCGGRACRAPSVPCRTVSTPPSARTAFPRRTGRPRASGPRPGSRAAAQHYPRLSHPPPECRPPQGPVRHGPTPLTCGPAFAERVAAGAGSGRRGARAAWRSTARGPVSAARRARRSVGSSPELTPGERAGPRATCPRRPPPPGPRPHGSRAGGG</sequence>
<feature type="region of interest" description="Disordered" evidence="1">
    <location>
        <begin position="236"/>
        <end position="379"/>
    </location>
</feature>
<evidence type="ECO:0000313" key="2">
    <source>
        <dbReference type="EMBL" id="SUO94995.1"/>
    </source>
</evidence>
<feature type="compositionally biased region" description="Pro residues" evidence="1">
    <location>
        <begin position="131"/>
        <end position="140"/>
    </location>
</feature>
<dbReference type="AlphaFoldDB" id="A0A380MQZ1"/>
<proteinExistence type="predicted"/>
<evidence type="ECO:0000256" key="1">
    <source>
        <dbReference type="SAM" id="MobiDB-lite"/>
    </source>
</evidence>
<organism evidence="2 3">
    <name type="scientific">Streptomyces griseus</name>
    <dbReference type="NCBI Taxonomy" id="1911"/>
    <lineage>
        <taxon>Bacteria</taxon>
        <taxon>Bacillati</taxon>
        <taxon>Actinomycetota</taxon>
        <taxon>Actinomycetes</taxon>
        <taxon>Kitasatosporales</taxon>
        <taxon>Streptomycetaceae</taxon>
        <taxon>Streptomyces</taxon>
    </lineage>
</organism>
<feature type="compositionally biased region" description="Low complexity" evidence="1">
    <location>
        <begin position="23"/>
        <end position="55"/>
    </location>
</feature>
<feature type="region of interest" description="Disordered" evidence="1">
    <location>
        <begin position="1"/>
        <end position="190"/>
    </location>
</feature>
<gene>
    <name evidence="2" type="ORF">NCTC7807_01167</name>
</gene>
<reference evidence="2 3" key="1">
    <citation type="submission" date="2018-06" db="EMBL/GenBank/DDBJ databases">
        <authorList>
            <consortium name="Pathogen Informatics"/>
            <person name="Doyle S."/>
        </authorList>
    </citation>
    <scope>NUCLEOTIDE SEQUENCE [LARGE SCALE GENOMIC DNA]</scope>
    <source>
        <strain evidence="2 3">NCTC7807</strain>
    </source>
</reference>
<evidence type="ECO:0000313" key="3">
    <source>
        <dbReference type="Proteomes" id="UP000254150"/>
    </source>
</evidence>
<dbReference type="EMBL" id="UHID01000001">
    <property type="protein sequence ID" value="SUO94995.1"/>
    <property type="molecule type" value="Genomic_DNA"/>
</dbReference>
<name>A0A380MQZ1_STRGR</name>
<feature type="compositionally biased region" description="Low complexity" evidence="1">
    <location>
        <begin position="83"/>
        <end position="108"/>
    </location>
</feature>
<feature type="compositionally biased region" description="Low complexity" evidence="1">
    <location>
        <begin position="259"/>
        <end position="272"/>
    </location>
</feature>
<feature type="compositionally biased region" description="Low complexity" evidence="1">
    <location>
        <begin position="321"/>
        <end position="346"/>
    </location>
</feature>
<dbReference type="Proteomes" id="UP000254150">
    <property type="component" value="Unassembled WGS sequence"/>
</dbReference>
<feature type="compositionally biased region" description="Pro residues" evidence="1">
    <location>
        <begin position="279"/>
        <end position="290"/>
    </location>
</feature>
<accession>A0A380MQZ1</accession>
<protein>
    <submittedName>
        <fullName evidence="2">Uncharacterized protein</fullName>
    </submittedName>
</protein>